<dbReference type="PANTHER" id="PTHR47999:SF24">
    <property type="entry name" value="TRANSCRIPTION FACTOR MYB90"/>
    <property type="match status" value="1"/>
</dbReference>
<accession>A0A2Z7CPC7</accession>
<keyword evidence="3" id="KW-0805">Transcription regulation</keyword>
<feature type="domain" description="Myb-like" evidence="9">
    <location>
        <begin position="6"/>
        <end position="58"/>
    </location>
</feature>
<dbReference type="FunFam" id="1.10.10.60:FF:000218">
    <property type="entry name" value="Myb transcription factor"/>
    <property type="match status" value="1"/>
</dbReference>
<dbReference type="AlphaFoldDB" id="A0A2Z7CPC7"/>
<dbReference type="OrthoDB" id="2143914at2759"/>
<dbReference type="Gene3D" id="1.10.10.60">
    <property type="entry name" value="Homeodomain-like"/>
    <property type="match status" value="2"/>
</dbReference>
<dbReference type="GO" id="GO:0080090">
    <property type="term" value="P:regulation of primary metabolic process"/>
    <property type="evidence" value="ECO:0007669"/>
    <property type="project" value="UniProtKB-ARBA"/>
</dbReference>
<evidence type="ECO:0000313" key="11">
    <source>
        <dbReference type="EMBL" id="KZV48910.1"/>
    </source>
</evidence>
<dbReference type="GO" id="GO:0003677">
    <property type="term" value="F:DNA binding"/>
    <property type="evidence" value="ECO:0007669"/>
    <property type="project" value="UniProtKB-KW"/>
</dbReference>
<keyword evidence="5" id="KW-0010">Activator</keyword>
<dbReference type="CDD" id="cd00167">
    <property type="entry name" value="SANT"/>
    <property type="match status" value="2"/>
</dbReference>
<dbReference type="InterPro" id="IPR017930">
    <property type="entry name" value="Myb_dom"/>
</dbReference>
<sequence>MERAKSLGVRKGAWSKEEDALLRKCVQQFGVGRWHLVPLRSGLNRCRKSCRLRWLNYLRPDIRRGNLTRDEIDLLIRLHKLLGNRWSLIAGRIPGRTANDLKNFWNTRMEKKSREKVQPIQKAITKTSILRPRPRNFSKLMVHDHHGTRLATDDFHQSTSDNSTNDNDNKLLPSSSQGSDEDIGWWSNLLDASEDQLEKDITFADGKGEEEGLWMGQKNPAGLLNDWADHAIPANEFADDDFNFEDDVWERLGFGNYDAILQY</sequence>
<proteinExistence type="predicted"/>
<feature type="domain" description="HTH myb-type" evidence="10">
    <location>
        <begin position="63"/>
        <end position="113"/>
    </location>
</feature>
<dbReference type="InterPro" id="IPR015495">
    <property type="entry name" value="Myb_TF_plants"/>
</dbReference>
<dbReference type="SUPFAM" id="SSF46689">
    <property type="entry name" value="Homeodomain-like"/>
    <property type="match status" value="1"/>
</dbReference>
<evidence type="ECO:0000313" key="12">
    <source>
        <dbReference type="Proteomes" id="UP000250235"/>
    </source>
</evidence>
<feature type="region of interest" description="Disordered" evidence="8">
    <location>
        <begin position="152"/>
        <end position="180"/>
    </location>
</feature>
<dbReference type="SMART" id="SM00717">
    <property type="entry name" value="SANT"/>
    <property type="match status" value="2"/>
</dbReference>
<dbReference type="GO" id="GO:0005634">
    <property type="term" value="C:nucleus"/>
    <property type="evidence" value="ECO:0007669"/>
    <property type="project" value="UniProtKB-SubCell"/>
</dbReference>
<keyword evidence="2" id="KW-0677">Repeat</keyword>
<dbReference type="InterPro" id="IPR001005">
    <property type="entry name" value="SANT/Myb"/>
</dbReference>
<organism evidence="11 12">
    <name type="scientific">Dorcoceras hygrometricum</name>
    <dbReference type="NCBI Taxonomy" id="472368"/>
    <lineage>
        <taxon>Eukaryota</taxon>
        <taxon>Viridiplantae</taxon>
        <taxon>Streptophyta</taxon>
        <taxon>Embryophyta</taxon>
        <taxon>Tracheophyta</taxon>
        <taxon>Spermatophyta</taxon>
        <taxon>Magnoliopsida</taxon>
        <taxon>eudicotyledons</taxon>
        <taxon>Gunneridae</taxon>
        <taxon>Pentapetalae</taxon>
        <taxon>asterids</taxon>
        <taxon>lamiids</taxon>
        <taxon>Lamiales</taxon>
        <taxon>Gesneriaceae</taxon>
        <taxon>Didymocarpoideae</taxon>
        <taxon>Trichosporeae</taxon>
        <taxon>Loxocarpinae</taxon>
        <taxon>Dorcoceras</taxon>
    </lineage>
</organism>
<feature type="domain" description="HTH myb-type" evidence="10">
    <location>
        <begin position="9"/>
        <end position="62"/>
    </location>
</feature>
<evidence type="ECO:0000256" key="3">
    <source>
        <dbReference type="ARBA" id="ARBA00023015"/>
    </source>
</evidence>
<comment type="subcellular location">
    <subcellularLocation>
        <location evidence="1">Nucleus</location>
    </subcellularLocation>
</comment>
<name>A0A2Z7CPC7_9LAMI</name>
<dbReference type="PROSITE" id="PS51294">
    <property type="entry name" value="HTH_MYB"/>
    <property type="match status" value="2"/>
</dbReference>
<evidence type="ECO:0000256" key="8">
    <source>
        <dbReference type="SAM" id="MobiDB-lite"/>
    </source>
</evidence>
<dbReference type="Pfam" id="PF00249">
    <property type="entry name" value="Myb_DNA-binding"/>
    <property type="match status" value="2"/>
</dbReference>
<keyword evidence="6" id="KW-0804">Transcription</keyword>
<evidence type="ECO:0000256" key="6">
    <source>
        <dbReference type="ARBA" id="ARBA00023163"/>
    </source>
</evidence>
<reference evidence="11 12" key="1">
    <citation type="journal article" date="2015" name="Proc. Natl. Acad. Sci. U.S.A.">
        <title>The resurrection genome of Boea hygrometrica: A blueprint for survival of dehydration.</title>
        <authorList>
            <person name="Xiao L."/>
            <person name="Yang G."/>
            <person name="Zhang L."/>
            <person name="Yang X."/>
            <person name="Zhao S."/>
            <person name="Ji Z."/>
            <person name="Zhou Q."/>
            <person name="Hu M."/>
            <person name="Wang Y."/>
            <person name="Chen M."/>
            <person name="Xu Y."/>
            <person name="Jin H."/>
            <person name="Xiao X."/>
            <person name="Hu G."/>
            <person name="Bao F."/>
            <person name="Hu Y."/>
            <person name="Wan P."/>
            <person name="Li L."/>
            <person name="Deng X."/>
            <person name="Kuang T."/>
            <person name="Xiang C."/>
            <person name="Zhu J.K."/>
            <person name="Oliver M.J."/>
            <person name="He Y."/>
        </authorList>
    </citation>
    <scope>NUCLEOTIDE SEQUENCE [LARGE SCALE GENOMIC DNA]</scope>
    <source>
        <strain evidence="12">cv. XS01</strain>
    </source>
</reference>
<dbReference type="PROSITE" id="PS50090">
    <property type="entry name" value="MYB_LIKE"/>
    <property type="match status" value="2"/>
</dbReference>
<evidence type="ECO:0000256" key="5">
    <source>
        <dbReference type="ARBA" id="ARBA00023159"/>
    </source>
</evidence>
<gene>
    <name evidence="11" type="ORF">F511_09698</name>
</gene>
<dbReference type="EMBL" id="KQ993802">
    <property type="protein sequence ID" value="KZV48910.1"/>
    <property type="molecule type" value="Genomic_DNA"/>
</dbReference>
<dbReference type="PANTHER" id="PTHR47999">
    <property type="entry name" value="TRANSCRIPTION FACTOR MYB8-RELATED-RELATED"/>
    <property type="match status" value="1"/>
</dbReference>
<evidence type="ECO:0000259" key="10">
    <source>
        <dbReference type="PROSITE" id="PS51294"/>
    </source>
</evidence>
<evidence type="ECO:0000256" key="7">
    <source>
        <dbReference type="ARBA" id="ARBA00023242"/>
    </source>
</evidence>
<dbReference type="Proteomes" id="UP000250235">
    <property type="component" value="Unassembled WGS sequence"/>
</dbReference>
<keyword evidence="7" id="KW-0539">Nucleus</keyword>
<evidence type="ECO:0000256" key="2">
    <source>
        <dbReference type="ARBA" id="ARBA00022737"/>
    </source>
</evidence>
<evidence type="ECO:0000256" key="1">
    <source>
        <dbReference type="ARBA" id="ARBA00004123"/>
    </source>
</evidence>
<dbReference type="InterPro" id="IPR009057">
    <property type="entry name" value="Homeodomain-like_sf"/>
</dbReference>
<feature type="domain" description="Myb-like" evidence="9">
    <location>
        <begin position="59"/>
        <end position="109"/>
    </location>
</feature>
<protein>
    <submittedName>
        <fullName evidence="11">Uncharacterized protein</fullName>
    </submittedName>
</protein>
<evidence type="ECO:0000256" key="4">
    <source>
        <dbReference type="ARBA" id="ARBA00023125"/>
    </source>
</evidence>
<evidence type="ECO:0000259" key="9">
    <source>
        <dbReference type="PROSITE" id="PS50090"/>
    </source>
</evidence>
<keyword evidence="12" id="KW-1185">Reference proteome</keyword>
<keyword evidence="4" id="KW-0238">DNA-binding</keyword>